<evidence type="ECO:0000256" key="1">
    <source>
        <dbReference type="SAM" id="MobiDB-lite"/>
    </source>
</evidence>
<evidence type="ECO:0000313" key="3">
    <source>
        <dbReference type="Proteomes" id="UP000178797"/>
    </source>
</evidence>
<proteinExistence type="predicted"/>
<feature type="region of interest" description="Disordered" evidence="1">
    <location>
        <begin position="46"/>
        <end position="68"/>
    </location>
</feature>
<protein>
    <submittedName>
        <fullName evidence="2">Uncharacterized protein</fullName>
    </submittedName>
</protein>
<reference evidence="2 3" key="1">
    <citation type="journal article" date="2016" name="Nat. Commun.">
        <title>Thousands of microbial genomes shed light on interconnected biogeochemical processes in an aquifer system.</title>
        <authorList>
            <person name="Anantharaman K."/>
            <person name="Brown C.T."/>
            <person name="Hug L.A."/>
            <person name="Sharon I."/>
            <person name="Castelle C.J."/>
            <person name="Probst A.J."/>
            <person name="Thomas B.C."/>
            <person name="Singh A."/>
            <person name="Wilkins M.J."/>
            <person name="Karaoz U."/>
            <person name="Brodie E.L."/>
            <person name="Williams K.H."/>
            <person name="Hubbard S.S."/>
            <person name="Banfield J.F."/>
        </authorList>
    </citation>
    <scope>NUCLEOTIDE SEQUENCE [LARGE SCALE GENOMIC DNA]</scope>
</reference>
<comment type="caution">
    <text evidence="2">The sequence shown here is derived from an EMBL/GenBank/DDBJ whole genome shotgun (WGS) entry which is preliminary data.</text>
</comment>
<dbReference type="EMBL" id="MGDE01000065">
    <property type="protein sequence ID" value="OGL46959.1"/>
    <property type="molecule type" value="Genomic_DNA"/>
</dbReference>
<accession>A0A1F7RZJ1</accession>
<sequence>MLKEQSARIRWFKSNFYRLWYNNIRKVNPIGDGNSFEKSRALISLEGSTPSPSAERDNHSVKVTPGSKEHFREEGINVFICQNVSGVSSSDDSKSHWHSLSMGMSGFVNNLSQYVQGVVFLRTL</sequence>
<dbReference type="AlphaFoldDB" id="A0A1F7RZJ1"/>
<evidence type="ECO:0000313" key="2">
    <source>
        <dbReference type="EMBL" id="OGL46959.1"/>
    </source>
</evidence>
<organism evidence="2 3">
    <name type="scientific">Candidatus Schekmanbacteria bacterium RBG_16_38_10</name>
    <dbReference type="NCBI Taxonomy" id="1817879"/>
    <lineage>
        <taxon>Bacteria</taxon>
        <taxon>Candidatus Schekmaniibacteriota</taxon>
    </lineage>
</organism>
<dbReference type="Proteomes" id="UP000178797">
    <property type="component" value="Unassembled WGS sequence"/>
</dbReference>
<name>A0A1F7RZJ1_9BACT</name>
<gene>
    <name evidence="2" type="ORF">A2W05_04095</name>
</gene>